<evidence type="ECO:0000256" key="1">
    <source>
        <dbReference type="SAM" id="Phobius"/>
    </source>
</evidence>
<dbReference type="AlphaFoldDB" id="A0A1J1IK40"/>
<dbReference type="EMBL" id="CVRI01000054">
    <property type="protein sequence ID" value="CRL00607.1"/>
    <property type="molecule type" value="Genomic_DNA"/>
</dbReference>
<keyword evidence="1" id="KW-1133">Transmembrane helix</keyword>
<organism evidence="2 3">
    <name type="scientific">Clunio marinus</name>
    <dbReference type="NCBI Taxonomy" id="568069"/>
    <lineage>
        <taxon>Eukaryota</taxon>
        <taxon>Metazoa</taxon>
        <taxon>Ecdysozoa</taxon>
        <taxon>Arthropoda</taxon>
        <taxon>Hexapoda</taxon>
        <taxon>Insecta</taxon>
        <taxon>Pterygota</taxon>
        <taxon>Neoptera</taxon>
        <taxon>Endopterygota</taxon>
        <taxon>Diptera</taxon>
        <taxon>Nematocera</taxon>
        <taxon>Chironomoidea</taxon>
        <taxon>Chironomidae</taxon>
        <taxon>Clunio</taxon>
    </lineage>
</organism>
<gene>
    <name evidence="2" type="ORF">CLUMA_CG013867</name>
</gene>
<evidence type="ECO:0000313" key="2">
    <source>
        <dbReference type="EMBL" id="CRL00607.1"/>
    </source>
</evidence>
<keyword evidence="1" id="KW-0472">Membrane</keyword>
<feature type="transmembrane region" description="Helical" evidence="1">
    <location>
        <begin position="205"/>
        <end position="224"/>
    </location>
</feature>
<dbReference type="Proteomes" id="UP000183832">
    <property type="component" value="Unassembled WGS sequence"/>
</dbReference>
<evidence type="ECO:0000313" key="3">
    <source>
        <dbReference type="Proteomes" id="UP000183832"/>
    </source>
</evidence>
<keyword evidence="3" id="KW-1185">Reference proteome</keyword>
<protein>
    <submittedName>
        <fullName evidence="2">CLUMA_CG013867, isoform A</fullName>
    </submittedName>
</protein>
<accession>A0A1J1IK40</accession>
<proteinExistence type="predicted"/>
<sequence>MFTMESLKKLEIPNSKVITEKSFKQIHVFKPENVNEDHDELNRICSRYSGTAKSLSFLRGELGVKTVVQLLNYFPELEKSFIESSGELQDNIDGDDSLIFIYFDGEKIRNEVDDIVNDEDLKHVVDETEDYEEKLKEIEKFPSIFVTETSSEEESRWTVEVKSEEETKSIEIERSEGINQEIFYDAQQALPKFQEMLKILKSKKFILIPIALVTLSALFASKFFPKK</sequence>
<reference evidence="2 3" key="1">
    <citation type="submission" date="2015-04" db="EMBL/GenBank/DDBJ databases">
        <authorList>
            <person name="Syromyatnikov M.Y."/>
            <person name="Popov V.N."/>
        </authorList>
    </citation>
    <scope>NUCLEOTIDE SEQUENCE [LARGE SCALE GENOMIC DNA]</scope>
</reference>
<keyword evidence="1" id="KW-0812">Transmembrane</keyword>
<name>A0A1J1IK40_9DIPT</name>